<gene>
    <name evidence="7" type="primary">dnaK</name>
    <name evidence="11" type="ORF">DTO57_11150</name>
</gene>
<dbReference type="SUPFAM" id="SSF100934">
    <property type="entry name" value="Heat shock protein 70kD (HSP70), C-terminal subdomain"/>
    <property type="match status" value="1"/>
</dbReference>
<keyword evidence="2 7" id="KW-0597">Phosphoprotein</keyword>
<dbReference type="FunFam" id="3.90.640.10:FF:000003">
    <property type="entry name" value="Molecular chaperone DnaK"/>
    <property type="match status" value="1"/>
</dbReference>
<feature type="modified residue" description="Phosphothreonine; by autocatalysis" evidence="7">
    <location>
        <position position="175"/>
    </location>
</feature>
<feature type="coiled-coil region" evidence="9">
    <location>
        <begin position="485"/>
        <end position="512"/>
    </location>
</feature>
<protein>
    <recommendedName>
        <fullName evidence="7">Chaperone protein DnaK</fullName>
    </recommendedName>
    <alternativeName>
        <fullName evidence="7">HSP70</fullName>
    </alternativeName>
    <alternativeName>
        <fullName evidence="7">Heat shock 70 kDa protein</fullName>
    </alternativeName>
    <alternativeName>
        <fullName evidence="7">Heat shock protein 70</fullName>
    </alternativeName>
</protein>
<evidence type="ECO:0000256" key="3">
    <source>
        <dbReference type="ARBA" id="ARBA00022741"/>
    </source>
</evidence>
<keyword evidence="4 7" id="KW-0067">ATP-binding</keyword>
<feature type="region of interest" description="Disordered" evidence="10">
    <location>
        <begin position="575"/>
        <end position="612"/>
    </location>
</feature>
<dbReference type="PANTHER" id="PTHR19375">
    <property type="entry name" value="HEAT SHOCK PROTEIN 70KDA"/>
    <property type="match status" value="1"/>
</dbReference>
<dbReference type="GO" id="GO:0140662">
    <property type="term" value="F:ATP-dependent protein folding chaperone"/>
    <property type="evidence" value="ECO:0007669"/>
    <property type="project" value="InterPro"/>
</dbReference>
<dbReference type="Gene3D" id="1.20.1270.10">
    <property type="match status" value="1"/>
</dbReference>
<dbReference type="PROSITE" id="PS01036">
    <property type="entry name" value="HSP70_3"/>
    <property type="match status" value="1"/>
</dbReference>
<reference evidence="11 12" key="1">
    <citation type="submission" date="2018-07" db="EMBL/GenBank/DDBJ databases">
        <title>Microbacterium endoborsara sp. nov., a novel actinobacterium isolated from Borszczowia aralocaspica.</title>
        <authorList>
            <person name="An D."/>
        </authorList>
    </citation>
    <scope>NUCLEOTIDE SEQUENCE [LARGE SCALE GENOMIC DNA]</scope>
    <source>
        <strain evidence="11 12">C1.15228</strain>
    </source>
</reference>
<dbReference type="GO" id="GO:0051082">
    <property type="term" value="F:unfolded protein binding"/>
    <property type="evidence" value="ECO:0007669"/>
    <property type="project" value="InterPro"/>
</dbReference>
<dbReference type="PROSITE" id="PS00329">
    <property type="entry name" value="HSP70_2"/>
    <property type="match status" value="1"/>
</dbReference>
<dbReference type="SUPFAM" id="SSF100920">
    <property type="entry name" value="Heat shock protein 70kD (HSP70), peptide-binding domain"/>
    <property type="match status" value="1"/>
</dbReference>
<dbReference type="Gene3D" id="2.60.34.10">
    <property type="entry name" value="Substrate Binding Domain Of DNAk, Chain A, domain 1"/>
    <property type="match status" value="1"/>
</dbReference>
<keyword evidence="9" id="KW-0175">Coiled coil</keyword>
<dbReference type="SUPFAM" id="SSF53067">
    <property type="entry name" value="Actin-like ATPase domain"/>
    <property type="match status" value="2"/>
</dbReference>
<accession>A0A367XYH1</accession>
<comment type="function">
    <text evidence="7">Acts as a chaperone.</text>
</comment>
<evidence type="ECO:0000256" key="9">
    <source>
        <dbReference type="SAM" id="Coils"/>
    </source>
</evidence>
<dbReference type="InterPro" id="IPR029048">
    <property type="entry name" value="HSP70_C_sf"/>
</dbReference>
<dbReference type="Gene3D" id="3.90.640.10">
    <property type="entry name" value="Actin, Chain A, domain 4"/>
    <property type="match status" value="1"/>
</dbReference>
<dbReference type="Proteomes" id="UP000253508">
    <property type="component" value="Unassembled WGS sequence"/>
</dbReference>
<sequence>MARAVGIDLGTTNSVVAVLEGGEPKVIANAEGLRTTPSIVAFAKDGEVLVGETAKRQAVTNVDKTIASVKRHMGTDWTFDVEGKKYTPQEISARILQKLKRDAEAYLGDTVTDAVITVPAYFNDSERQATKEAGEIAGLNVLRIVNEPTAAALAYGLDKGQEDELILVFDLGGGTFDVSLLEVGKDDDFSTIQVRATSGDNRLGGDDWDQRVVDYLKDEFKKDTGVDVSGDKIALQRLKEAAEQAKKELSSAQSTTVSLPYLSLTAEGPASLNTTLSRAKFEELTADLVQRTKKPFQDVIAEAGVKLADIAHVVLVGGSTRMPQIAELVEKETGKSANKGVNPDEVVAVGAALQAGVLKGERKDVLLIDVTPLSLGIETQGGRMTKLIERNTAIPTKRSETFTTAEDNQPSVAIQVYQGEREFTRDNKPLGTFELTGIAPAPRGMPQVEVTFDIDANGIVHVSAKDKGTGKEQSMTITGGSSLSKDDIERMVHEAEEHAEEDKKRAEALDQRNRAETLAYSVAKLLDENADKLPEDVKTSVQADVDALKTALAGEDDDAVKAAFDKLNESQSKLGEALYAQSQQEASEPQAEASSDEDVVDAEVVDEEDEKK</sequence>
<evidence type="ECO:0000256" key="5">
    <source>
        <dbReference type="ARBA" id="ARBA00023016"/>
    </source>
</evidence>
<dbReference type="Pfam" id="PF00012">
    <property type="entry name" value="HSP70"/>
    <property type="match status" value="2"/>
</dbReference>
<evidence type="ECO:0000256" key="1">
    <source>
        <dbReference type="ARBA" id="ARBA00007381"/>
    </source>
</evidence>
<evidence type="ECO:0000256" key="6">
    <source>
        <dbReference type="ARBA" id="ARBA00023186"/>
    </source>
</evidence>
<comment type="caution">
    <text evidence="11">The sequence shown here is derived from an EMBL/GenBank/DDBJ whole genome shotgun (WGS) entry which is preliminary data.</text>
</comment>
<feature type="compositionally biased region" description="Acidic residues" evidence="10">
    <location>
        <begin position="594"/>
        <end position="612"/>
    </location>
</feature>
<dbReference type="PRINTS" id="PR00301">
    <property type="entry name" value="HEATSHOCK70"/>
</dbReference>
<feature type="coiled-coil region" evidence="9">
    <location>
        <begin position="228"/>
        <end position="255"/>
    </location>
</feature>
<evidence type="ECO:0000256" key="7">
    <source>
        <dbReference type="HAMAP-Rule" id="MF_00332"/>
    </source>
</evidence>
<dbReference type="PROSITE" id="PS00297">
    <property type="entry name" value="HSP70_1"/>
    <property type="match status" value="1"/>
</dbReference>
<dbReference type="InterPro" id="IPR013126">
    <property type="entry name" value="Hsp_70_fam"/>
</dbReference>
<dbReference type="NCBIfam" id="TIGR02350">
    <property type="entry name" value="prok_dnaK"/>
    <property type="match status" value="1"/>
</dbReference>
<dbReference type="OrthoDB" id="9766019at2"/>
<dbReference type="NCBIfam" id="NF001413">
    <property type="entry name" value="PRK00290.1"/>
    <property type="match status" value="1"/>
</dbReference>
<dbReference type="FunFam" id="3.30.420.40:FF:000071">
    <property type="entry name" value="Molecular chaperone DnaK"/>
    <property type="match status" value="1"/>
</dbReference>
<comment type="induction">
    <text evidence="7">By stress conditions e.g. heat shock.</text>
</comment>
<dbReference type="FunFam" id="1.20.1270.10:FF:000001">
    <property type="entry name" value="Molecular chaperone DnaK"/>
    <property type="match status" value="1"/>
</dbReference>
<evidence type="ECO:0000313" key="12">
    <source>
        <dbReference type="Proteomes" id="UP000253508"/>
    </source>
</evidence>
<dbReference type="InterPro" id="IPR029047">
    <property type="entry name" value="HSP70_peptide-bd_sf"/>
</dbReference>
<dbReference type="GO" id="GO:0005524">
    <property type="term" value="F:ATP binding"/>
    <property type="evidence" value="ECO:0007669"/>
    <property type="project" value="UniProtKB-UniRule"/>
</dbReference>
<proteinExistence type="evidence at transcript level"/>
<feature type="compositionally biased region" description="Low complexity" evidence="10">
    <location>
        <begin position="580"/>
        <end position="593"/>
    </location>
</feature>
<keyword evidence="3 7" id="KW-0547">Nucleotide-binding</keyword>
<keyword evidence="6 7" id="KW-0143">Chaperone</keyword>
<dbReference type="InterPro" id="IPR043129">
    <property type="entry name" value="ATPase_NBD"/>
</dbReference>
<evidence type="ECO:0000256" key="2">
    <source>
        <dbReference type="ARBA" id="ARBA00022553"/>
    </source>
</evidence>
<dbReference type="Gene3D" id="3.30.420.40">
    <property type="match status" value="2"/>
</dbReference>
<organism evidence="11 12">
    <name type="scientific">Microbacterium sorbitolivorans</name>
    <dbReference type="NCBI Taxonomy" id="1867410"/>
    <lineage>
        <taxon>Bacteria</taxon>
        <taxon>Bacillati</taxon>
        <taxon>Actinomycetota</taxon>
        <taxon>Actinomycetes</taxon>
        <taxon>Micrococcales</taxon>
        <taxon>Microbacteriaceae</taxon>
        <taxon>Microbacterium</taxon>
    </lineage>
</organism>
<dbReference type="InterPro" id="IPR018181">
    <property type="entry name" value="Heat_shock_70_CS"/>
</dbReference>
<dbReference type="AlphaFoldDB" id="A0A367XYH1"/>
<evidence type="ECO:0000256" key="4">
    <source>
        <dbReference type="ARBA" id="ARBA00022840"/>
    </source>
</evidence>
<dbReference type="FunFam" id="2.60.34.10:FF:000014">
    <property type="entry name" value="Chaperone protein DnaK HSP70"/>
    <property type="match status" value="1"/>
</dbReference>
<evidence type="ECO:0000256" key="10">
    <source>
        <dbReference type="SAM" id="MobiDB-lite"/>
    </source>
</evidence>
<keyword evidence="12" id="KW-1185">Reference proteome</keyword>
<dbReference type="HAMAP" id="MF_00332">
    <property type="entry name" value="DnaK"/>
    <property type="match status" value="1"/>
</dbReference>
<name>A0A367XYH1_9MICO</name>
<dbReference type="InterPro" id="IPR012725">
    <property type="entry name" value="Chaperone_DnaK"/>
</dbReference>
<dbReference type="CDD" id="cd10234">
    <property type="entry name" value="ASKHA_NBD_HSP70_DnaK-like"/>
    <property type="match status" value="1"/>
</dbReference>
<evidence type="ECO:0000256" key="8">
    <source>
        <dbReference type="RuleBase" id="RU003322"/>
    </source>
</evidence>
<dbReference type="RefSeq" id="WP_114118297.1">
    <property type="nucleotide sequence ID" value="NZ_BMHU01000002.1"/>
</dbReference>
<comment type="similarity">
    <text evidence="1 7 8">Belongs to the heat shock protein 70 family.</text>
</comment>
<keyword evidence="5 7" id="KW-0346">Stress response</keyword>
<dbReference type="EMBL" id="QORO01000003">
    <property type="protein sequence ID" value="RCK58695.1"/>
    <property type="molecule type" value="Genomic_DNA"/>
</dbReference>
<evidence type="ECO:0000313" key="11">
    <source>
        <dbReference type="EMBL" id="RCK58695.1"/>
    </source>
</evidence>